<dbReference type="SUPFAM" id="SSF57850">
    <property type="entry name" value="RING/U-box"/>
    <property type="match status" value="1"/>
</dbReference>
<evidence type="ECO:0000259" key="10">
    <source>
        <dbReference type="PROSITE" id="PS50089"/>
    </source>
</evidence>
<proteinExistence type="predicted"/>
<evidence type="ECO:0000256" key="3">
    <source>
        <dbReference type="ARBA" id="ARBA00022679"/>
    </source>
</evidence>
<evidence type="ECO:0000313" key="11">
    <source>
        <dbReference type="EMBL" id="KAL3515290.1"/>
    </source>
</evidence>
<dbReference type="PANTHER" id="PTHR22937">
    <property type="entry name" value="E3 UBIQUITIN-PROTEIN LIGASE RNF165"/>
    <property type="match status" value="1"/>
</dbReference>
<feature type="compositionally biased region" description="Polar residues" evidence="9">
    <location>
        <begin position="15"/>
        <end position="28"/>
    </location>
</feature>
<comment type="caution">
    <text evidence="11">The sequence shown here is derived from an EMBL/GenBank/DDBJ whole genome shotgun (WGS) entry which is preliminary data.</text>
</comment>
<dbReference type="AlphaFoldDB" id="A0ABD2ZAE0"/>
<dbReference type="PROSITE" id="PS50089">
    <property type="entry name" value="ZF_RING_2"/>
    <property type="match status" value="1"/>
</dbReference>
<dbReference type="Pfam" id="PF13639">
    <property type="entry name" value="zf-RING_2"/>
    <property type="match status" value="1"/>
</dbReference>
<feature type="compositionally biased region" description="Polar residues" evidence="9">
    <location>
        <begin position="202"/>
        <end position="212"/>
    </location>
</feature>
<protein>
    <recommendedName>
        <fullName evidence="2">RING-type E3 ubiquitin transferase</fullName>
        <ecNumber evidence="2">2.3.2.27</ecNumber>
    </recommendedName>
</protein>
<dbReference type="InterPro" id="IPR013083">
    <property type="entry name" value="Znf_RING/FYVE/PHD"/>
</dbReference>
<feature type="region of interest" description="Disordered" evidence="9">
    <location>
        <begin position="1"/>
        <end position="28"/>
    </location>
</feature>
<dbReference type="EC" id="2.3.2.27" evidence="2"/>
<dbReference type="GO" id="GO:0061630">
    <property type="term" value="F:ubiquitin protein ligase activity"/>
    <property type="evidence" value="ECO:0007669"/>
    <property type="project" value="UniProtKB-EC"/>
</dbReference>
<feature type="compositionally biased region" description="Basic residues" evidence="9">
    <location>
        <begin position="347"/>
        <end position="356"/>
    </location>
</feature>
<evidence type="ECO:0000313" key="12">
    <source>
        <dbReference type="Proteomes" id="UP001630127"/>
    </source>
</evidence>
<dbReference type="Gene3D" id="3.30.40.10">
    <property type="entry name" value="Zinc/RING finger domain, C3HC4 (zinc finger)"/>
    <property type="match status" value="1"/>
</dbReference>
<evidence type="ECO:0000256" key="7">
    <source>
        <dbReference type="ARBA" id="ARBA00022833"/>
    </source>
</evidence>
<organism evidence="11 12">
    <name type="scientific">Cinchona calisaya</name>
    <dbReference type="NCBI Taxonomy" id="153742"/>
    <lineage>
        <taxon>Eukaryota</taxon>
        <taxon>Viridiplantae</taxon>
        <taxon>Streptophyta</taxon>
        <taxon>Embryophyta</taxon>
        <taxon>Tracheophyta</taxon>
        <taxon>Spermatophyta</taxon>
        <taxon>Magnoliopsida</taxon>
        <taxon>eudicotyledons</taxon>
        <taxon>Gunneridae</taxon>
        <taxon>Pentapetalae</taxon>
        <taxon>asterids</taxon>
        <taxon>lamiids</taxon>
        <taxon>Gentianales</taxon>
        <taxon>Rubiaceae</taxon>
        <taxon>Cinchonoideae</taxon>
        <taxon>Cinchoneae</taxon>
        <taxon>Cinchona</taxon>
    </lineage>
</organism>
<comment type="catalytic activity">
    <reaction evidence="1">
        <text>S-ubiquitinyl-[E2 ubiquitin-conjugating enzyme]-L-cysteine + [acceptor protein]-L-lysine = [E2 ubiquitin-conjugating enzyme]-L-cysteine + N(6)-ubiquitinyl-[acceptor protein]-L-lysine.</text>
        <dbReference type="EC" id="2.3.2.27"/>
    </reaction>
</comment>
<feature type="compositionally biased region" description="Polar residues" evidence="9">
    <location>
        <begin position="467"/>
        <end position="489"/>
    </location>
</feature>
<feature type="compositionally biased region" description="Polar residues" evidence="9">
    <location>
        <begin position="156"/>
        <end position="170"/>
    </location>
</feature>
<dbReference type="GO" id="GO:0008270">
    <property type="term" value="F:zinc ion binding"/>
    <property type="evidence" value="ECO:0007669"/>
    <property type="project" value="UniProtKB-KW"/>
</dbReference>
<dbReference type="InterPro" id="IPR001841">
    <property type="entry name" value="Znf_RING"/>
</dbReference>
<keyword evidence="6" id="KW-0833">Ubl conjugation pathway</keyword>
<accession>A0ABD2ZAE0</accession>
<feature type="compositionally biased region" description="Polar residues" evidence="9">
    <location>
        <begin position="497"/>
        <end position="506"/>
    </location>
</feature>
<dbReference type="SMART" id="SM00184">
    <property type="entry name" value="RING"/>
    <property type="match status" value="1"/>
</dbReference>
<dbReference type="EMBL" id="JBJUIK010000010">
    <property type="protein sequence ID" value="KAL3515290.1"/>
    <property type="molecule type" value="Genomic_DNA"/>
</dbReference>
<evidence type="ECO:0000256" key="2">
    <source>
        <dbReference type="ARBA" id="ARBA00012483"/>
    </source>
</evidence>
<evidence type="ECO:0000256" key="6">
    <source>
        <dbReference type="ARBA" id="ARBA00022786"/>
    </source>
</evidence>
<evidence type="ECO:0000256" key="9">
    <source>
        <dbReference type="SAM" id="MobiDB-lite"/>
    </source>
</evidence>
<evidence type="ECO:0000256" key="5">
    <source>
        <dbReference type="ARBA" id="ARBA00022771"/>
    </source>
</evidence>
<keyword evidence="7" id="KW-0862">Zinc</keyword>
<feature type="region of interest" description="Disordered" evidence="9">
    <location>
        <begin position="456"/>
        <end position="552"/>
    </location>
</feature>
<gene>
    <name evidence="11" type="ORF">ACH5RR_022192</name>
</gene>
<sequence length="734" mass="79990">MQGERSILEPFTENMDLNQESGSNNSTVDRSTAWNNLLNPVESQLSNYVLYPGQENSNFVNPASQNGRTFSGWDPGESSSSANMQSWLNSRDLKIEQGWSPSVNTRVAADGRSADWQFEQPNFFLQENSTNGCHGNYFHRPMSVCNSVSTRNSLNSTVGGGYRSSSNESWQGRGGGTSPNFFRSGRPDVDQFPTFGAASDDVGTSNGNSGYLVQNDDGSGSSSSTWGLSCKRKALEGHPGQSCSSGNWSMDPQDATVGRHTIPAHYNASNSLTISAPSENLHSANDQGHVNPRMVSGMRGVTYDGFPPLRVTEVAESSSRSLFGVNIGHQESIPFDLSATGADIRHSNGHSTHHQSRLISTAESPELRAPFSRPLNLNSIPSQSSLAQVSGSTRSMLPFPWSAPLDSRGGASSGPNSFSGERAAAVRDETRFRSTLSNNPEHSSFVAAAESRHIVQDPTGWGFPPGNTGSSRNVPSSSRDITSTGTGSLPTVWMPHQNPTAHNQQRSEFHPWTLFPPVEPDPGGQRGVFSSVPSAPSSSEDAGMSSGSSGDHSLSYSRSLLMEVSSDNTNGWRALDAGVEGRHRIVSEIRQVLNAMRRVENLRAEDYAMFDPFINGAAELHDRHRDMRLDVDNMSYEELLALEERIGNVNTGLSEGAVLHALRQRKHRFVTNESQKLEPCCICQEDYIVGDDIGTLDCRHEFHVCCIKQWLKLKNMCPICKTTALEPWNLNSDP</sequence>
<keyword evidence="4" id="KW-0479">Metal-binding</keyword>
<name>A0ABD2ZAE0_9GENT</name>
<feature type="region of interest" description="Disordered" evidence="9">
    <location>
        <begin position="406"/>
        <end position="426"/>
    </location>
</feature>
<keyword evidence="12" id="KW-1185">Reference proteome</keyword>
<feature type="compositionally biased region" description="Low complexity" evidence="9">
    <location>
        <begin position="530"/>
        <end position="552"/>
    </location>
</feature>
<dbReference type="Proteomes" id="UP001630127">
    <property type="component" value="Unassembled WGS sequence"/>
</dbReference>
<keyword evidence="5 8" id="KW-0863">Zinc-finger</keyword>
<dbReference type="InterPro" id="IPR045191">
    <property type="entry name" value="MBR1/2-like"/>
</dbReference>
<reference evidence="11 12" key="1">
    <citation type="submission" date="2024-11" db="EMBL/GenBank/DDBJ databases">
        <title>A near-complete genome assembly of Cinchona calisaya.</title>
        <authorList>
            <person name="Lian D.C."/>
            <person name="Zhao X.W."/>
            <person name="Wei L."/>
        </authorList>
    </citation>
    <scope>NUCLEOTIDE SEQUENCE [LARGE SCALE GENOMIC DNA]</scope>
    <source>
        <tissue evidence="11">Nenye</tissue>
    </source>
</reference>
<evidence type="ECO:0000256" key="1">
    <source>
        <dbReference type="ARBA" id="ARBA00000900"/>
    </source>
</evidence>
<evidence type="ECO:0000256" key="8">
    <source>
        <dbReference type="PROSITE-ProRule" id="PRU00175"/>
    </source>
</evidence>
<keyword evidence="3" id="KW-0808">Transferase</keyword>
<feature type="domain" description="RING-type" evidence="10">
    <location>
        <begin position="680"/>
        <end position="721"/>
    </location>
</feature>
<dbReference type="PANTHER" id="PTHR22937:SF216">
    <property type="entry name" value="RING-TYPE E3 UBIQUITIN TRANSFERASE"/>
    <property type="match status" value="1"/>
</dbReference>
<feature type="region of interest" description="Disordered" evidence="9">
    <location>
        <begin position="156"/>
        <end position="226"/>
    </location>
</feature>
<feature type="region of interest" description="Disordered" evidence="9">
    <location>
        <begin position="344"/>
        <end position="363"/>
    </location>
</feature>
<evidence type="ECO:0000256" key="4">
    <source>
        <dbReference type="ARBA" id="ARBA00022723"/>
    </source>
</evidence>